<sequence>MKKFLLLFILPVFSNCLAQKNQMAHVHVDSLITAIDRDHSLKNLAIDVLGMTTEGSAFVGYYDKSKNIRKLVVRHFGEMGNTATTYYICENQLIFQKRTTNNYDKPFYMKGYSVKSDSVSVNCLSKNSDCDQSSFTRDLSVFRKEFEKRITH</sequence>
<reference evidence="2 3" key="1">
    <citation type="submission" date="2016-11" db="EMBL/GenBank/DDBJ databases">
        <authorList>
            <person name="Jaros S."/>
            <person name="Januszkiewicz K."/>
            <person name="Wedrychowicz H."/>
        </authorList>
    </citation>
    <scope>NUCLEOTIDE SEQUENCE [LARGE SCALE GENOMIC DNA]</scope>
    <source>
        <strain evidence="2 3">DSM 24574</strain>
    </source>
</reference>
<dbReference type="OrthoDB" id="672038at2"/>
<feature type="chain" id="PRO_5009914246" description="DUF4468 domain-containing protein" evidence="1">
    <location>
        <begin position="19"/>
        <end position="152"/>
    </location>
</feature>
<keyword evidence="1" id="KW-0732">Signal</keyword>
<evidence type="ECO:0000313" key="3">
    <source>
        <dbReference type="Proteomes" id="UP000184212"/>
    </source>
</evidence>
<evidence type="ECO:0008006" key="4">
    <source>
        <dbReference type="Google" id="ProtNLM"/>
    </source>
</evidence>
<name>A0A1M5UQY0_9BACT</name>
<gene>
    <name evidence="2" type="ORF">SAMN04488109_4846</name>
</gene>
<dbReference type="RefSeq" id="WP_073139254.1">
    <property type="nucleotide sequence ID" value="NZ_FQWQ01000003.1"/>
</dbReference>
<organism evidence="2 3">
    <name type="scientific">Chryseolinea serpens</name>
    <dbReference type="NCBI Taxonomy" id="947013"/>
    <lineage>
        <taxon>Bacteria</taxon>
        <taxon>Pseudomonadati</taxon>
        <taxon>Bacteroidota</taxon>
        <taxon>Cytophagia</taxon>
        <taxon>Cytophagales</taxon>
        <taxon>Fulvivirgaceae</taxon>
        <taxon>Chryseolinea</taxon>
    </lineage>
</organism>
<evidence type="ECO:0000256" key="1">
    <source>
        <dbReference type="SAM" id="SignalP"/>
    </source>
</evidence>
<proteinExistence type="predicted"/>
<protein>
    <recommendedName>
        <fullName evidence="4">DUF4468 domain-containing protein</fullName>
    </recommendedName>
</protein>
<dbReference type="Proteomes" id="UP000184212">
    <property type="component" value="Unassembled WGS sequence"/>
</dbReference>
<keyword evidence="3" id="KW-1185">Reference proteome</keyword>
<feature type="signal peptide" evidence="1">
    <location>
        <begin position="1"/>
        <end position="18"/>
    </location>
</feature>
<evidence type="ECO:0000313" key="2">
    <source>
        <dbReference type="EMBL" id="SHH65326.1"/>
    </source>
</evidence>
<dbReference type="EMBL" id="FQWQ01000003">
    <property type="protein sequence ID" value="SHH65326.1"/>
    <property type="molecule type" value="Genomic_DNA"/>
</dbReference>
<dbReference type="AlphaFoldDB" id="A0A1M5UQY0"/>
<accession>A0A1M5UQY0</accession>